<reference evidence="2" key="1">
    <citation type="submission" date="2016-11" db="UniProtKB">
        <authorList>
            <consortium name="WormBaseParasite"/>
        </authorList>
    </citation>
    <scope>IDENTIFICATION</scope>
</reference>
<dbReference type="Proteomes" id="UP000095287">
    <property type="component" value="Unplaced"/>
</dbReference>
<organism evidence="1 2">
    <name type="scientific">Steinernema glaseri</name>
    <dbReference type="NCBI Taxonomy" id="37863"/>
    <lineage>
        <taxon>Eukaryota</taxon>
        <taxon>Metazoa</taxon>
        <taxon>Ecdysozoa</taxon>
        <taxon>Nematoda</taxon>
        <taxon>Chromadorea</taxon>
        <taxon>Rhabditida</taxon>
        <taxon>Tylenchina</taxon>
        <taxon>Panagrolaimomorpha</taxon>
        <taxon>Strongyloidoidea</taxon>
        <taxon>Steinernematidae</taxon>
        <taxon>Steinernema</taxon>
    </lineage>
</organism>
<dbReference type="AlphaFoldDB" id="A0A1I8A0U5"/>
<evidence type="ECO:0000313" key="1">
    <source>
        <dbReference type="Proteomes" id="UP000095287"/>
    </source>
</evidence>
<sequence length="235" mass="26701">MIGLNPPEMTISLPTDCRAVAAKEKMTHNVNVPGKSKLNRKNFKNELPEDVIGTKFMEVPSDQSLDFITKLSPGFVDQDHALKDELPVESIMGMLSLPKDDFSRAYKLRTMEPADEYLLYPLDCDLERRQAAFRKNIPWMEKPAHLQDGGKKMEKDRGMFPAEHPRKVIEKSFEDVKKRVRAHPSNKRLIAKYEIPLSFELNEKGEIVGWISQPPTGNKPVTDSLLSVVNSLLKS</sequence>
<name>A0A1I8A0U5_9BILA</name>
<evidence type="ECO:0000313" key="2">
    <source>
        <dbReference type="WBParaSite" id="L893_g31738.t1"/>
    </source>
</evidence>
<accession>A0A1I8A0U5</accession>
<dbReference type="WBParaSite" id="L893_g31738.t1">
    <property type="protein sequence ID" value="L893_g31738.t1"/>
    <property type="gene ID" value="L893_g31738"/>
</dbReference>
<proteinExistence type="predicted"/>
<protein>
    <submittedName>
        <fullName evidence="2">Testis specific 13</fullName>
    </submittedName>
</protein>
<keyword evidence="1" id="KW-1185">Reference proteome</keyword>